<dbReference type="PANTHER" id="PTHR30244:SF34">
    <property type="entry name" value="DTDP-4-AMINO-4,6-DIDEOXYGALACTOSE TRANSAMINASE"/>
    <property type="match status" value="1"/>
</dbReference>
<evidence type="ECO:0000256" key="1">
    <source>
        <dbReference type="SAM" id="MobiDB-lite"/>
    </source>
</evidence>
<dbReference type="InterPro" id="IPR015424">
    <property type="entry name" value="PyrdxlP-dep_Trfase"/>
</dbReference>
<feature type="signal peptide" evidence="2">
    <location>
        <begin position="1"/>
        <end position="17"/>
    </location>
</feature>
<dbReference type="Proteomes" id="UP001189429">
    <property type="component" value="Unassembled WGS sequence"/>
</dbReference>
<name>A0ABN9RIY6_9DINO</name>
<evidence type="ECO:0008006" key="5">
    <source>
        <dbReference type="Google" id="ProtNLM"/>
    </source>
</evidence>
<sequence length="198" mass="20952">MLPAALLGPLLFAVASASLLPRAAAVLLAVTAALAVRLYPRKTIDLGWGDLAAALWYSGKEKESRRSLEGSIAGAWSPRGDAVVHLSVRTGLDLLLRALELPRGSEVLFVPGITIPGMVEVVEANGLVAVGVDPPSESRLLVDELAPYLTEGTRVLVVTHLFGTVFEASALIREAKESAASSSSRTARRPSWAPPRLR</sequence>
<dbReference type="SUPFAM" id="SSF53383">
    <property type="entry name" value="PLP-dependent transferases"/>
    <property type="match status" value="1"/>
</dbReference>
<dbReference type="InterPro" id="IPR000653">
    <property type="entry name" value="DegT/StrS_aminotransferase"/>
</dbReference>
<accession>A0ABN9RIY6</accession>
<evidence type="ECO:0000313" key="3">
    <source>
        <dbReference type="EMBL" id="CAK0819057.1"/>
    </source>
</evidence>
<gene>
    <name evidence="3" type="ORF">PCOR1329_LOCUS21146</name>
</gene>
<keyword evidence="4" id="KW-1185">Reference proteome</keyword>
<feature type="region of interest" description="Disordered" evidence="1">
    <location>
        <begin position="178"/>
        <end position="198"/>
    </location>
</feature>
<dbReference type="InterPro" id="IPR015421">
    <property type="entry name" value="PyrdxlP-dep_Trfase_major"/>
</dbReference>
<evidence type="ECO:0000313" key="4">
    <source>
        <dbReference type="Proteomes" id="UP001189429"/>
    </source>
</evidence>
<protein>
    <recommendedName>
        <fullName evidence="5">AMP-dependent synthetase/ligase domain-containing protein</fullName>
    </recommendedName>
</protein>
<proteinExistence type="predicted"/>
<feature type="chain" id="PRO_5047120690" description="AMP-dependent synthetase/ligase domain-containing protein" evidence="2">
    <location>
        <begin position="18"/>
        <end position="198"/>
    </location>
</feature>
<evidence type="ECO:0000256" key="2">
    <source>
        <dbReference type="SAM" id="SignalP"/>
    </source>
</evidence>
<dbReference type="PANTHER" id="PTHR30244">
    <property type="entry name" value="TRANSAMINASE"/>
    <property type="match status" value="1"/>
</dbReference>
<comment type="caution">
    <text evidence="3">The sequence shown here is derived from an EMBL/GenBank/DDBJ whole genome shotgun (WGS) entry which is preliminary data.</text>
</comment>
<dbReference type="EMBL" id="CAUYUJ010006921">
    <property type="protein sequence ID" value="CAK0819057.1"/>
    <property type="molecule type" value="Genomic_DNA"/>
</dbReference>
<dbReference type="Gene3D" id="3.40.640.10">
    <property type="entry name" value="Type I PLP-dependent aspartate aminotransferase-like (Major domain)"/>
    <property type="match status" value="1"/>
</dbReference>
<organism evidence="3 4">
    <name type="scientific">Prorocentrum cordatum</name>
    <dbReference type="NCBI Taxonomy" id="2364126"/>
    <lineage>
        <taxon>Eukaryota</taxon>
        <taxon>Sar</taxon>
        <taxon>Alveolata</taxon>
        <taxon>Dinophyceae</taxon>
        <taxon>Prorocentrales</taxon>
        <taxon>Prorocentraceae</taxon>
        <taxon>Prorocentrum</taxon>
    </lineage>
</organism>
<reference evidence="3" key="1">
    <citation type="submission" date="2023-10" db="EMBL/GenBank/DDBJ databases">
        <authorList>
            <person name="Chen Y."/>
            <person name="Shah S."/>
            <person name="Dougan E. K."/>
            <person name="Thang M."/>
            <person name="Chan C."/>
        </authorList>
    </citation>
    <scope>NUCLEOTIDE SEQUENCE [LARGE SCALE GENOMIC DNA]</scope>
</reference>
<dbReference type="Pfam" id="PF01041">
    <property type="entry name" value="DegT_DnrJ_EryC1"/>
    <property type="match status" value="1"/>
</dbReference>
<keyword evidence="2" id="KW-0732">Signal</keyword>